<proteinExistence type="predicted"/>
<reference evidence="2 3" key="1">
    <citation type="submission" date="2024-12" db="EMBL/GenBank/DDBJ databases">
        <title>The coexistence of Mycolicibacterium septicum and Mycolicibacterium nivoides in clinical samples.</title>
        <authorList>
            <person name="Wang C."/>
            <person name="Feng Y."/>
            <person name="Zong Z."/>
        </authorList>
    </citation>
    <scope>NUCLEOTIDE SEQUENCE [LARGE SCALE GENOMIC DNA]</scope>
    <source>
        <strain evidence="2 3">120309</strain>
    </source>
</reference>
<gene>
    <name evidence="2" type="ORF">ACK4CT_34930</name>
</gene>
<evidence type="ECO:0000256" key="1">
    <source>
        <dbReference type="SAM" id="MobiDB-lite"/>
    </source>
</evidence>
<keyword evidence="3" id="KW-1185">Reference proteome</keyword>
<dbReference type="EMBL" id="JBKBDD010000023">
    <property type="protein sequence ID" value="MFN6548370.1"/>
    <property type="molecule type" value="Genomic_DNA"/>
</dbReference>
<dbReference type="RefSeq" id="WP_409545881.1">
    <property type="nucleotide sequence ID" value="NZ_JBKBDD010000023.1"/>
</dbReference>
<name>A0ABW9LL82_9MYCO</name>
<organism evidence="2 3">
    <name type="scientific">Mycolicibacterium nivoides</name>
    <dbReference type="NCBI Taxonomy" id="2487344"/>
    <lineage>
        <taxon>Bacteria</taxon>
        <taxon>Bacillati</taxon>
        <taxon>Actinomycetota</taxon>
        <taxon>Actinomycetes</taxon>
        <taxon>Mycobacteriales</taxon>
        <taxon>Mycobacteriaceae</taxon>
        <taxon>Mycolicibacterium</taxon>
    </lineage>
</organism>
<feature type="region of interest" description="Disordered" evidence="1">
    <location>
        <begin position="19"/>
        <end position="60"/>
    </location>
</feature>
<accession>A0ABW9LL82</accession>
<comment type="caution">
    <text evidence="2">The sequence shown here is derived from an EMBL/GenBank/DDBJ whole genome shotgun (WGS) entry which is preliminary data.</text>
</comment>
<dbReference type="Proteomes" id="UP001635816">
    <property type="component" value="Unassembled WGS sequence"/>
</dbReference>
<evidence type="ECO:0000313" key="2">
    <source>
        <dbReference type="EMBL" id="MFN6548370.1"/>
    </source>
</evidence>
<evidence type="ECO:0000313" key="3">
    <source>
        <dbReference type="Proteomes" id="UP001635816"/>
    </source>
</evidence>
<sequence length="259" mass="27477">MGSGAPEKIAFWRAVSLGPSKMESTGSGAKEAPLTDNGNAPPARGRHERWRRSTETLSTSPSDLPAVLADFVGLLIPTGALATSLIVQTFDALDELVPIGEVELKDDLVDATASLGYDTIPPIPPQITAAQSRIKDAISRLAPTELQCAADELGLQPATLEWGIGVTVIREHNLTGEKAAELLKDVDFDEVGYPDADPDSDAHEAENGAHFKATVAAAADFLRTQQPIDWQPIHIASLQCGVALHLARIGDGFLRTSES</sequence>
<protein>
    <submittedName>
        <fullName evidence="2">Uncharacterized protein</fullName>
    </submittedName>
</protein>